<dbReference type="InterPro" id="IPR013783">
    <property type="entry name" value="Ig-like_fold"/>
</dbReference>
<evidence type="ECO:0000256" key="5">
    <source>
        <dbReference type="PROSITE-ProRule" id="PRU01240"/>
    </source>
</evidence>
<keyword evidence="4" id="KW-0720">Serine protease</keyword>
<evidence type="ECO:0000256" key="4">
    <source>
        <dbReference type="ARBA" id="ARBA00022825"/>
    </source>
</evidence>
<feature type="non-terminal residue" evidence="7">
    <location>
        <position position="1"/>
    </location>
</feature>
<accession>A0A6N9Q2G4</accession>
<dbReference type="GO" id="GO:0004252">
    <property type="term" value="F:serine-type endopeptidase activity"/>
    <property type="evidence" value="ECO:0007669"/>
    <property type="project" value="InterPro"/>
</dbReference>
<reference evidence="7 8" key="1">
    <citation type="submission" date="2019-01" db="EMBL/GenBank/DDBJ databases">
        <title>Chengkuizengella sp. nov., isolated from deep-sea sediment of East Pacific Ocean.</title>
        <authorList>
            <person name="Yang J."/>
            <person name="Lai Q."/>
            <person name="Shao Z."/>
        </authorList>
    </citation>
    <scope>NUCLEOTIDE SEQUENCE [LARGE SCALE GENOMIC DNA]</scope>
    <source>
        <strain evidence="7 8">YPA3-1-1</strain>
    </source>
</reference>
<keyword evidence="8" id="KW-1185">Reference proteome</keyword>
<gene>
    <name evidence="7" type="ORF">ERL59_05610</name>
</gene>
<dbReference type="InterPro" id="IPR009091">
    <property type="entry name" value="RCC1/BLIP-II"/>
</dbReference>
<dbReference type="PANTHER" id="PTHR45622:SF76">
    <property type="entry name" value="HECT AND RLD DOMAIN CONTAINING E3 UBIQUITIN LIGASE 4, ISOFORM C"/>
    <property type="match status" value="1"/>
</dbReference>
<sequence length="1356" mass="149353">TDAGILVIAAAGNLGLGEETLIFPAGYPESISVGAVDENLKRAEYSSTGSELELVAPGTSILSTLNDNTYGEMSGTSMAVPHVTGAAAVLWANDKKLTSEDVKNQLFASAVSLGDMSEYGHGLVTIQEGLQEIQESNEIDEEIIEEELLNDIQVDEEELLDLPEEDQEYLLNDKEAIESINLNLITNTSVPFTYNKIKYNHISGSYHTVGLKNDGSVVAVGRDNYGQLEVESWTNIVEVSTGSSHTVGLKSDGSVVAVGSDNYGQLGVDSWTNIVKVSAGSSHTVGLKSDGSVVAVGSDGSGQLGVDSWTDIVEVSAGGSHTVGLKNDGSVVAVGRDDYGQLGVDSWTDIVEVSAGSYHTVGLKNDGSVVAVGRDDYGQLGVDNWTDIVKVSGTFYHTVGLKSDGSVVAVGRDNYGQLGVDSWTDIVEVAAGYYYTVGLKSDGSVVAVGRDNYGQLGVDSWIDIQIPMISGGDYTPNTPPEILFSTITSSDGGDKAGLRSTVKLAIGLDEAVMKDPKITIMGKTADISYFRHSIVASITVTEEDPVGDIEFTIQGLEDYSGNIAEPITSITALDGTKITRVIDTDLILMTEPLGYSKQFILEKAQEVLIPLLEERDIRLDLSADTLGKFVQTPVKVSTTVKNNYYTTSGDVGTYGVSIGFDSIPSVNTIVLSHMDLVEEVSGFTLSTNKLTMEVRALDSNGNIVTLYSGIVCDANNDSTDRQYSCSAYMDLSGSGIDYSDWGDMVVYSNPDQLRLYSIGFIAEAYDSRELINEYTENYISDEYIYEYIFEQEAMIYKDSIQQNLEVNKSTEYVEYYDILSDGEHSSPRGIKGRANFILIPEGNLIYQPYSDNKPDENFTYISNPNYFTIESLNVSINAQNSNFEDKVYNRELAAHDMEDQVIRYASIAEDLTEESIRVFIDGETLYNQETGVLMQDDDAIYKRTPEIEYLDYEMNLTDAEGSIYGLFLYDQLDTTFIMEGMDSVNFDFIGLGNENNQSSIQSLIEYNNGKGKYIDNSDIDIAMSNLADYIIEKEYGINRPMNLQALTSDSKVDLTWDVKESAESYNVKRSSTLEGPYVTIAENLIHPYYSDTTVVSGESYYYVVTSISGVGESPNSNVVYVKVNHLPNVNITSHHDGQQLAENIVIFKWNYSDIDTEEQIAYQVIGSQNNWETWSYFSDTVFSSLTTHTTPQLAGGEWDFGIQVYDGNDWSGWSYVNDILLPISYEPNDDVSTAYPIVYDSSYTSTISSENDSDFYTYIPTQTGVDYITFESPENTKYHLYVYDANMNLLNGLLASELYYFVESGQTYYIEVFSIDGSFSEEAYSFTISPLQMNIETQYQYDDNGNLINKQTTVEY</sequence>
<dbReference type="Proteomes" id="UP000448943">
    <property type="component" value="Unassembled WGS sequence"/>
</dbReference>
<dbReference type="Gene3D" id="2.60.120.380">
    <property type="match status" value="1"/>
</dbReference>
<evidence type="ECO:0000256" key="3">
    <source>
        <dbReference type="ARBA" id="ARBA00022801"/>
    </source>
</evidence>
<dbReference type="SUPFAM" id="SSF52743">
    <property type="entry name" value="Subtilisin-like"/>
    <property type="match status" value="1"/>
</dbReference>
<dbReference type="PANTHER" id="PTHR45622">
    <property type="entry name" value="UBIQUITIN-PROTEIN LIGASE E3A-RELATED"/>
    <property type="match status" value="1"/>
</dbReference>
<comment type="caution">
    <text evidence="5">Lacks conserved residue(s) required for the propagation of feature annotation.</text>
</comment>
<keyword evidence="3" id="KW-0378">Hydrolase</keyword>
<dbReference type="PROSITE" id="PS00138">
    <property type="entry name" value="SUBTILASE_SER"/>
    <property type="match status" value="1"/>
</dbReference>
<dbReference type="PROSITE" id="PS00626">
    <property type="entry name" value="RCC1_2"/>
    <property type="match status" value="4"/>
</dbReference>
<dbReference type="Gene3D" id="3.40.50.200">
    <property type="entry name" value="Peptidase S8/S53 domain"/>
    <property type="match status" value="1"/>
</dbReference>
<keyword evidence="2" id="KW-0677">Repeat</keyword>
<evidence type="ECO:0000313" key="7">
    <source>
        <dbReference type="EMBL" id="NBI28428.1"/>
    </source>
</evidence>
<evidence type="ECO:0000259" key="6">
    <source>
        <dbReference type="Pfam" id="PF00082"/>
    </source>
</evidence>
<comment type="caution">
    <text evidence="7">The sequence shown here is derived from an EMBL/GenBank/DDBJ whole genome shotgun (WGS) entry which is preliminary data.</text>
</comment>
<dbReference type="InterPro" id="IPR000408">
    <property type="entry name" value="Reg_chr_condens"/>
</dbReference>
<dbReference type="EMBL" id="SIJB01000014">
    <property type="protein sequence ID" value="NBI28428.1"/>
    <property type="molecule type" value="Genomic_DNA"/>
</dbReference>
<keyword evidence="1" id="KW-0645">Protease</keyword>
<dbReference type="PROSITE" id="PS51892">
    <property type="entry name" value="SUBTILASE"/>
    <property type="match status" value="1"/>
</dbReference>
<organism evidence="7 8">
    <name type="scientific">Chengkuizengella marina</name>
    <dbReference type="NCBI Taxonomy" id="2507566"/>
    <lineage>
        <taxon>Bacteria</taxon>
        <taxon>Bacillati</taxon>
        <taxon>Bacillota</taxon>
        <taxon>Bacilli</taxon>
        <taxon>Bacillales</taxon>
        <taxon>Paenibacillaceae</taxon>
        <taxon>Chengkuizengella</taxon>
    </lineage>
</organism>
<dbReference type="RefSeq" id="WP_160645219.1">
    <property type="nucleotide sequence ID" value="NZ_SIJB01000014.1"/>
</dbReference>
<dbReference type="InterPro" id="IPR036852">
    <property type="entry name" value="Peptidase_S8/S53_dom_sf"/>
</dbReference>
<feature type="domain" description="Peptidase S8/S53" evidence="6">
    <location>
        <begin position="2"/>
        <end position="122"/>
    </location>
</feature>
<dbReference type="GO" id="GO:0005737">
    <property type="term" value="C:cytoplasm"/>
    <property type="evidence" value="ECO:0007669"/>
    <property type="project" value="TreeGrafter"/>
</dbReference>
<dbReference type="OrthoDB" id="27389at2"/>
<dbReference type="InterPro" id="IPR000209">
    <property type="entry name" value="Peptidase_S8/S53_dom"/>
</dbReference>
<proteinExistence type="inferred from homology"/>
<evidence type="ECO:0000313" key="8">
    <source>
        <dbReference type="Proteomes" id="UP000448943"/>
    </source>
</evidence>
<dbReference type="Gene3D" id="2.130.10.30">
    <property type="entry name" value="Regulator of chromosome condensation 1/beta-lactamase-inhibitor protein II"/>
    <property type="match status" value="1"/>
</dbReference>
<dbReference type="InterPro" id="IPR023828">
    <property type="entry name" value="Peptidase_S8_Ser-AS"/>
</dbReference>
<dbReference type="InterPro" id="IPR051709">
    <property type="entry name" value="Ub-ligase/GTPase-reg"/>
</dbReference>
<comment type="similarity">
    <text evidence="5">Belongs to the peptidase S8 family.</text>
</comment>
<dbReference type="SUPFAM" id="SSF49265">
    <property type="entry name" value="Fibronectin type III"/>
    <property type="match status" value="1"/>
</dbReference>
<protein>
    <recommendedName>
        <fullName evidence="6">Peptidase S8/S53 domain-containing protein</fullName>
    </recommendedName>
</protein>
<evidence type="ECO:0000256" key="1">
    <source>
        <dbReference type="ARBA" id="ARBA00022670"/>
    </source>
</evidence>
<dbReference type="Pfam" id="PF00082">
    <property type="entry name" value="Peptidase_S8"/>
    <property type="match status" value="1"/>
</dbReference>
<evidence type="ECO:0000256" key="2">
    <source>
        <dbReference type="ARBA" id="ARBA00022737"/>
    </source>
</evidence>
<name>A0A6N9Q2G4_9BACL</name>
<dbReference type="SUPFAM" id="SSF50985">
    <property type="entry name" value="RCC1/BLIP-II"/>
    <property type="match status" value="1"/>
</dbReference>
<dbReference type="Gene3D" id="2.60.40.10">
    <property type="entry name" value="Immunoglobulins"/>
    <property type="match status" value="1"/>
</dbReference>
<dbReference type="PROSITE" id="PS50012">
    <property type="entry name" value="RCC1_3"/>
    <property type="match status" value="5"/>
</dbReference>
<dbReference type="InterPro" id="IPR036116">
    <property type="entry name" value="FN3_sf"/>
</dbReference>
<dbReference type="GO" id="GO:0006508">
    <property type="term" value="P:proteolysis"/>
    <property type="evidence" value="ECO:0007669"/>
    <property type="project" value="UniProtKB-KW"/>
</dbReference>
<dbReference type="Pfam" id="PF13540">
    <property type="entry name" value="RCC1_2"/>
    <property type="match status" value="7"/>
</dbReference>